<dbReference type="InterPro" id="IPR036737">
    <property type="entry name" value="OmpA-like_sf"/>
</dbReference>
<dbReference type="AlphaFoldDB" id="A0A9R1C844"/>
<organism evidence="1 2">
    <name type="scientific">Prevotella lacticifex</name>
    <dbReference type="NCBI Taxonomy" id="2854755"/>
    <lineage>
        <taxon>Bacteria</taxon>
        <taxon>Pseudomonadati</taxon>
        <taxon>Bacteroidota</taxon>
        <taxon>Bacteroidia</taxon>
        <taxon>Bacteroidales</taxon>
        <taxon>Prevotellaceae</taxon>
        <taxon>Prevotella</taxon>
    </lineage>
</organism>
<dbReference type="Gene3D" id="1.25.40.10">
    <property type="entry name" value="Tetratricopeptide repeat domain"/>
    <property type="match status" value="1"/>
</dbReference>
<reference evidence="1" key="1">
    <citation type="journal article" date="2022" name="Int. J. Syst. Evol. Microbiol.">
        <title>Prevotella lacticifex sp. nov., isolated from the rumen of cows.</title>
        <authorList>
            <person name="Shinkai T."/>
            <person name="Ikeyama N."/>
            <person name="Kumagai M."/>
            <person name="Ohmori H."/>
            <person name="Sakamoto M."/>
            <person name="Ohkuma M."/>
            <person name="Mitsumori M."/>
        </authorList>
    </citation>
    <scope>NUCLEOTIDE SEQUENCE</scope>
    <source>
        <strain evidence="1">R5076</strain>
    </source>
</reference>
<comment type="caution">
    <text evidence="1">The sequence shown here is derived from an EMBL/GenBank/DDBJ whole genome shotgun (WGS) entry which is preliminary data.</text>
</comment>
<dbReference type="InterPro" id="IPR021958">
    <property type="entry name" value="DUF3575"/>
</dbReference>
<proteinExistence type="predicted"/>
<accession>A0A9R1C844</accession>
<dbReference type="EMBL" id="BPUB01000001">
    <property type="protein sequence ID" value="GJG57775.1"/>
    <property type="molecule type" value="Genomic_DNA"/>
</dbReference>
<dbReference type="SUPFAM" id="SSF103088">
    <property type="entry name" value="OmpA-like"/>
    <property type="match status" value="1"/>
</dbReference>
<evidence type="ECO:0008006" key="3">
    <source>
        <dbReference type="Google" id="ProtNLM"/>
    </source>
</evidence>
<gene>
    <name evidence="1" type="ORF">PRLR5076_06260</name>
</gene>
<sequence>MYDGVLTPNLRVGLRVAPHWSVGMTAGYRPWPTDDVSTRKLRHLLLSPSVRYWTDSVNVHHFFGANIIYSHYNVGGIKFPFGLYKSVRNERRQGDLVALGIFYGYSWPLGRFFNLEAMIGAAIGYTSYDRFECVHCGQMLGHEKKLFGMPQAALNIVINIPGRPAKLREAEEPVVVVPPPTTATEEAQPEPFEPVVRLVPDFTGRAGQLQKDNPVLAHISQYKPYDRTRIMRRDKDALYVHFPLAKSVLHTDFRENESVLERIVDITRQIMADTTSSVKVIQIIGLASIEGPIAGNEKLATNRALALQHYVQEQLQIPDSLFDTVGGGEAWADFRDQLAECVTTEPQHSEELQQALDIIDSESDANIREQKLRRMNGGRTWKYIKEHILSDQRNSGYVRIFYDYVPDKAAKVINEASELLTTDCIDCHREALRLLQTVRNDERAQNALGVALWLCGQQDEALECFRRAAANGNSDAQENLRRLEAMTTTK</sequence>
<evidence type="ECO:0000313" key="1">
    <source>
        <dbReference type="EMBL" id="GJG57775.1"/>
    </source>
</evidence>
<dbReference type="Pfam" id="PF12099">
    <property type="entry name" value="DUF3575"/>
    <property type="match status" value="1"/>
</dbReference>
<name>A0A9R1C844_9BACT</name>
<keyword evidence="2" id="KW-1185">Reference proteome</keyword>
<evidence type="ECO:0000313" key="2">
    <source>
        <dbReference type="Proteomes" id="UP000825483"/>
    </source>
</evidence>
<dbReference type="InterPro" id="IPR011990">
    <property type="entry name" value="TPR-like_helical_dom_sf"/>
</dbReference>
<dbReference type="Gene3D" id="3.30.1330.60">
    <property type="entry name" value="OmpA-like domain"/>
    <property type="match status" value="1"/>
</dbReference>
<dbReference type="SUPFAM" id="SSF48452">
    <property type="entry name" value="TPR-like"/>
    <property type="match status" value="1"/>
</dbReference>
<protein>
    <recommendedName>
        <fullName evidence="3">OmpA-like domain-containing protein</fullName>
    </recommendedName>
</protein>
<dbReference type="Proteomes" id="UP000825483">
    <property type="component" value="Unassembled WGS sequence"/>
</dbReference>